<evidence type="ECO:0000256" key="1">
    <source>
        <dbReference type="ARBA" id="ARBA00005725"/>
    </source>
</evidence>
<name>A0AA39GM39_SARSR</name>
<dbReference type="InterPro" id="IPR051609">
    <property type="entry name" value="NmrA/Isoflavone_reductase-like"/>
</dbReference>
<dbReference type="PANTHER" id="PTHR47706">
    <property type="entry name" value="NMRA-LIKE FAMILY PROTEIN"/>
    <property type="match status" value="1"/>
</dbReference>
<feature type="domain" description="NmrA-like" evidence="6">
    <location>
        <begin position="407"/>
        <end position="639"/>
    </location>
</feature>
<feature type="region of interest" description="Disordered" evidence="4">
    <location>
        <begin position="81"/>
        <end position="143"/>
    </location>
</feature>
<dbReference type="AlphaFoldDB" id="A0AA39GM39"/>
<evidence type="ECO:0000313" key="7">
    <source>
        <dbReference type="EMBL" id="KAK0389905.1"/>
    </source>
</evidence>
<evidence type="ECO:0000256" key="2">
    <source>
        <dbReference type="ARBA" id="ARBA00022857"/>
    </source>
</evidence>
<feature type="transmembrane region" description="Helical" evidence="5">
    <location>
        <begin position="159"/>
        <end position="180"/>
    </location>
</feature>
<keyword evidence="5" id="KW-0812">Transmembrane</keyword>
<dbReference type="Pfam" id="PF05368">
    <property type="entry name" value="NmrA"/>
    <property type="match status" value="1"/>
</dbReference>
<dbReference type="Gene3D" id="3.40.50.720">
    <property type="entry name" value="NAD(P)-binding Rossmann-like Domain"/>
    <property type="match status" value="1"/>
</dbReference>
<evidence type="ECO:0000256" key="4">
    <source>
        <dbReference type="SAM" id="MobiDB-lite"/>
    </source>
</evidence>
<dbReference type="Proteomes" id="UP001175261">
    <property type="component" value="Unassembled WGS sequence"/>
</dbReference>
<keyword evidence="5" id="KW-0472">Membrane</keyword>
<dbReference type="EMBL" id="JAPDFR010000002">
    <property type="protein sequence ID" value="KAK0389905.1"/>
    <property type="molecule type" value="Genomic_DNA"/>
</dbReference>
<keyword evidence="2" id="KW-0521">NADP</keyword>
<dbReference type="PANTHER" id="PTHR47706:SF4">
    <property type="entry name" value="NMRA-LIKE DOMAIN-CONTAINING PROTEIN"/>
    <property type="match status" value="1"/>
</dbReference>
<dbReference type="SUPFAM" id="SSF51735">
    <property type="entry name" value="NAD(P)-binding Rossmann-fold domains"/>
    <property type="match status" value="1"/>
</dbReference>
<protein>
    <recommendedName>
        <fullName evidence="6">NmrA-like domain-containing protein</fullName>
    </recommendedName>
</protein>
<feature type="compositionally biased region" description="Polar residues" evidence="4">
    <location>
        <begin position="106"/>
        <end position="125"/>
    </location>
</feature>
<comment type="similarity">
    <text evidence="1">Belongs to the NmrA-type oxidoreductase family. Isoflavone reductase subfamily.</text>
</comment>
<comment type="caution">
    <text evidence="7">The sequence shown here is derived from an EMBL/GenBank/DDBJ whole genome shotgun (WGS) entry which is preliminary data.</text>
</comment>
<evidence type="ECO:0000259" key="6">
    <source>
        <dbReference type="Pfam" id="PF05368"/>
    </source>
</evidence>
<accession>A0AA39GM39</accession>
<feature type="compositionally biased region" description="Basic and acidic residues" evidence="4">
    <location>
        <begin position="83"/>
        <end position="95"/>
    </location>
</feature>
<evidence type="ECO:0000256" key="5">
    <source>
        <dbReference type="SAM" id="Phobius"/>
    </source>
</evidence>
<evidence type="ECO:0000256" key="3">
    <source>
        <dbReference type="ARBA" id="ARBA00023002"/>
    </source>
</evidence>
<dbReference type="InterPro" id="IPR008030">
    <property type="entry name" value="NmrA-like"/>
</dbReference>
<dbReference type="InterPro" id="IPR036291">
    <property type="entry name" value="NAD(P)-bd_dom_sf"/>
</dbReference>
<sequence length="714" mass="79654">MLTCCEKRRRERGRVAQSAFRKRQAEAKQDLQAQNYALREAIAAVMAEVTEDDRQELRGAIQKAAQLAQLGDRRLCSATSSSEDIHAQKSGDKHTQQACPLRKTSQEAGQSNSRVVPSSECTAQSPRPADQRIGIQASDASKLDKQPMRCKECENINTSLLRFIGVSSFNFASILFWHIFLKHQASHHNQDTLVEWQLRKERLLTAAGVKVDSKGGVVVPPYPNIVLEAAALQDSGPEAWLSKVEARLDYCKRQSVHYYLSRESGQHGDAVQPCVYPWVDTASPNGGIHQWLTPTCAEQRIRFMVGEEVFAALASPMIERWEQGKDIRKPKEATDMIDKLLDRLVDTLMCSGDGPRTGKPNNIKATHPPVTKSGYKVFSKISKRAEHLRTSTRQIISRKVPFLIMVKVVVAGANSGLAREVIDKLVEGQKHEVVALVRRDPSQFPQQPGVEWVQVSFQDKTELVSQLQGAEVVLNFIVVNDDPTNTVGKLLIDASIEAGVRRFAPSEWAMSQKLHDIIDSVPWYRSKLAIQAYLREPGIFLDYLIAPHQVSKHLPPVATASSISELRVASVRGHEDDPVVFTSVADIAGVVRRAIEYEGQWPEVSGIRGDRLSAREMQQVLERVTGKPVKLSLAEEADLEAGQLKIYMPTITHPSIPEDQRDALHVPIWVGMLTATAKGANDVTGEWNELLPDYKFDTVEDFARKLWDQKQVQG</sequence>
<keyword evidence="3" id="KW-0560">Oxidoreductase</keyword>
<evidence type="ECO:0000313" key="8">
    <source>
        <dbReference type="Proteomes" id="UP001175261"/>
    </source>
</evidence>
<proteinExistence type="inferred from homology"/>
<reference evidence="7" key="1">
    <citation type="submission" date="2022-10" db="EMBL/GenBank/DDBJ databases">
        <title>Determination and structural analysis of whole genome sequence of Sarocladium strictum F4-1.</title>
        <authorList>
            <person name="Hu L."/>
            <person name="Jiang Y."/>
        </authorList>
    </citation>
    <scope>NUCLEOTIDE SEQUENCE</scope>
    <source>
        <strain evidence="7">F4-1</strain>
    </source>
</reference>
<dbReference type="GO" id="GO:0016491">
    <property type="term" value="F:oxidoreductase activity"/>
    <property type="evidence" value="ECO:0007669"/>
    <property type="project" value="UniProtKB-KW"/>
</dbReference>
<gene>
    <name evidence="7" type="ORF">NLU13_3478</name>
</gene>
<keyword evidence="5" id="KW-1133">Transmembrane helix</keyword>
<keyword evidence="8" id="KW-1185">Reference proteome</keyword>
<dbReference type="CDD" id="cd14688">
    <property type="entry name" value="bZIP_YAP"/>
    <property type="match status" value="1"/>
</dbReference>
<organism evidence="7 8">
    <name type="scientific">Sarocladium strictum</name>
    <name type="common">Black bundle disease fungus</name>
    <name type="synonym">Acremonium strictum</name>
    <dbReference type="NCBI Taxonomy" id="5046"/>
    <lineage>
        <taxon>Eukaryota</taxon>
        <taxon>Fungi</taxon>
        <taxon>Dikarya</taxon>
        <taxon>Ascomycota</taxon>
        <taxon>Pezizomycotina</taxon>
        <taxon>Sordariomycetes</taxon>
        <taxon>Hypocreomycetidae</taxon>
        <taxon>Hypocreales</taxon>
        <taxon>Sarocladiaceae</taxon>
        <taxon>Sarocladium</taxon>
    </lineage>
</organism>